<name>A0A2M9QAI9_9BACI</name>
<dbReference type="STRING" id="582475.ACZ11_09410"/>
<proteinExistence type="predicted"/>
<dbReference type="EMBL" id="PHQY01000321">
    <property type="protein sequence ID" value="PJO45097.1"/>
    <property type="molecule type" value="Genomic_DNA"/>
</dbReference>
<organism evidence="1 2">
    <name type="scientific">Lysinibacillus xylanilyticus</name>
    <dbReference type="NCBI Taxonomy" id="582475"/>
    <lineage>
        <taxon>Bacteria</taxon>
        <taxon>Bacillati</taxon>
        <taxon>Bacillota</taxon>
        <taxon>Bacilli</taxon>
        <taxon>Bacillales</taxon>
        <taxon>Bacillaceae</taxon>
        <taxon>Lysinibacillus</taxon>
    </lineage>
</organism>
<dbReference type="RefSeq" id="WP_100542039.1">
    <property type="nucleotide sequence ID" value="NZ_CP158849.1"/>
</dbReference>
<dbReference type="Proteomes" id="UP000232101">
    <property type="component" value="Unassembled WGS sequence"/>
</dbReference>
<accession>A0A2M9QAI9</accession>
<sequence length="66" mass="8065">MIFQIDGRGREQCLRTNLLTNTPRQQEEFIHQHELSHISTKLTQEQINKMMQVIEEIRLNRYKERL</sequence>
<gene>
    <name evidence="1" type="ORF">CWD94_03460</name>
</gene>
<evidence type="ECO:0000313" key="2">
    <source>
        <dbReference type="Proteomes" id="UP000232101"/>
    </source>
</evidence>
<protein>
    <submittedName>
        <fullName evidence="1">Uncharacterized protein</fullName>
    </submittedName>
</protein>
<evidence type="ECO:0000313" key="1">
    <source>
        <dbReference type="EMBL" id="PJO45097.1"/>
    </source>
</evidence>
<reference evidence="1 2" key="1">
    <citation type="submission" date="2017-11" db="EMBL/GenBank/DDBJ databases">
        <title>Bacterial isolate from king chilli rhizosphere.</title>
        <authorList>
            <person name="Takhelmayum P."/>
            <person name="Sarangthem I."/>
        </authorList>
    </citation>
    <scope>NUCLEOTIDE SEQUENCE [LARGE SCALE GENOMIC DNA]</scope>
    <source>
        <strain evidence="2">t26</strain>
    </source>
</reference>
<dbReference type="AlphaFoldDB" id="A0A2M9QAI9"/>
<comment type="caution">
    <text evidence="1">The sequence shown here is derived from an EMBL/GenBank/DDBJ whole genome shotgun (WGS) entry which is preliminary data.</text>
</comment>